<dbReference type="Gene3D" id="3.10.450.580">
    <property type="entry name" value="Mediator complex, subunit Med6"/>
    <property type="match status" value="1"/>
</dbReference>
<comment type="subunit">
    <text evidence="9">Component of the Mediator complex.</text>
</comment>
<keyword evidence="5 9" id="KW-0010">Activator</keyword>
<comment type="caution">
    <text evidence="10">The sequence shown here is derived from an EMBL/GenBank/DDBJ whole genome shotgun (WGS) entry which is preliminary data.</text>
</comment>
<evidence type="ECO:0000256" key="7">
    <source>
        <dbReference type="ARBA" id="ARBA00023242"/>
    </source>
</evidence>
<evidence type="ECO:0000313" key="11">
    <source>
        <dbReference type="Proteomes" id="UP000774326"/>
    </source>
</evidence>
<evidence type="ECO:0000256" key="8">
    <source>
        <dbReference type="ARBA" id="ARBA00031259"/>
    </source>
</evidence>
<gene>
    <name evidence="10" type="ORF">WICPIJ_003922</name>
</gene>
<name>A0A9P8Q6X6_WICPI</name>
<evidence type="ECO:0000256" key="6">
    <source>
        <dbReference type="ARBA" id="ARBA00023163"/>
    </source>
</evidence>
<evidence type="ECO:0000256" key="4">
    <source>
        <dbReference type="ARBA" id="ARBA00023015"/>
    </source>
</evidence>
<dbReference type="GO" id="GO:0003712">
    <property type="term" value="F:transcription coregulator activity"/>
    <property type="evidence" value="ECO:0007669"/>
    <property type="project" value="InterPro"/>
</dbReference>
<evidence type="ECO:0000313" key="10">
    <source>
        <dbReference type="EMBL" id="KAH3685102.1"/>
    </source>
</evidence>
<dbReference type="InterPro" id="IPR007018">
    <property type="entry name" value="Mediator_Med6"/>
</dbReference>
<keyword evidence="4 9" id="KW-0805">Transcription regulation</keyword>
<dbReference type="AlphaFoldDB" id="A0A9P8Q6X6"/>
<reference evidence="10" key="2">
    <citation type="submission" date="2021-01" db="EMBL/GenBank/DDBJ databases">
        <authorList>
            <person name="Schikora-Tamarit M.A."/>
        </authorList>
    </citation>
    <scope>NUCLEOTIDE SEQUENCE</scope>
    <source>
        <strain evidence="10">CBS2887</strain>
    </source>
</reference>
<sequence>MSSATPLDEIQWKSPEFIQHFGLNTLNVLDYFAESPFYDRSCSNSTVKMQYQNLPEIQLTPNLLAQEMQKLTGVEFIITHSHKEQFWIIRKQHRLSQTEALPLADYYVIGANIYMAPTVKDVISSRLLATVLSMKNAISEVQKLSQYTPAEGHTYKLTAPNQLTGTSTTSAGRTLGNTPYTPQTPSILMQNLANSSGITPSAANSAGNGGGNGNLIGGNVINSKTMDRLFLTSLNSTPVYLDDGGVNE</sequence>
<dbReference type="GO" id="GO:0006357">
    <property type="term" value="P:regulation of transcription by RNA polymerase II"/>
    <property type="evidence" value="ECO:0007669"/>
    <property type="project" value="InterPro"/>
</dbReference>
<keyword evidence="6 9" id="KW-0804">Transcription</keyword>
<evidence type="ECO:0000256" key="5">
    <source>
        <dbReference type="ARBA" id="ARBA00023159"/>
    </source>
</evidence>
<accession>A0A9P8Q6X6</accession>
<keyword evidence="11" id="KW-1185">Reference proteome</keyword>
<dbReference type="InterPro" id="IPR038566">
    <property type="entry name" value="Mediator_Med6_sf"/>
</dbReference>
<dbReference type="OrthoDB" id="344220at2759"/>
<dbReference type="Pfam" id="PF04934">
    <property type="entry name" value="Med6"/>
    <property type="match status" value="1"/>
</dbReference>
<evidence type="ECO:0000256" key="2">
    <source>
        <dbReference type="ARBA" id="ARBA00007526"/>
    </source>
</evidence>
<proteinExistence type="inferred from homology"/>
<organism evidence="10 11">
    <name type="scientific">Wickerhamomyces pijperi</name>
    <name type="common">Yeast</name>
    <name type="synonym">Pichia pijperi</name>
    <dbReference type="NCBI Taxonomy" id="599730"/>
    <lineage>
        <taxon>Eukaryota</taxon>
        <taxon>Fungi</taxon>
        <taxon>Dikarya</taxon>
        <taxon>Ascomycota</taxon>
        <taxon>Saccharomycotina</taxon>
        <taxon>Saccharomycetes</taxon>
        <taxon>Phaffomycetales</taxon>
        <taxon>Wickerhamomycetaceae</taxon>
        <taxon>Wickerhamomyces</taxon>
    </lineage>
</organism>
<comment type="function">
    <text evidence="9">Component of the Mediator complex, a coactivator involved in the regulated transcription of nearly all RNA polymerase II-dependent genes. Mediator functions as a bridge to convey information from gene-specific regulatory proteins to the basal RNA polymerase II transcription machinery.</text>
</comment>
<evidence type="ECO:0000256" key="3">
    <source>
        <dbReference type="ARBA" id="ARBA00020634"/>
    </source>
</evidence>
<evidence type="ECO:0000256" key="9">
    <source>
        <dbReference type="PIRNR" id="PIRNR013286"/>
    </source>
</evidence>
<protein>
    <recommendedName>
        <fullName evidence="3 9">Mediator of RNA polymerase II transcription subunit 6</fullName>
    </recommendedName>
    <alternativeName>
        <fullName evidence="8 9">Mediator complex subunit 6</fullName>
    </alternativeName>
</protein>
<reference evidence="10" key="1">
    <citation type="journal article" date="2021" name="Open Biol.">
        <title>Shared evolutionary footprints suggest mitochondrial oxidative damage underlies multiple complex I losses in fungi.</title>
        <authorList>
            <person name="Schikora-Tamarit M.A."/>
            <person name="Marcet-Houben M."/>
            <person name="Nosek J."/>
            <person name="Gabaldon T."/>
        </authorList>
    </citation>
    <scope>NUCLEOTIDE SEQUENCE</scope>
    <source>
        <strain evidence="10">CBS2887</strain>
    </source>
</reference>
<dbReference type="GO" id="GO:0016592">
    <property type="term" value="C:mediator complex"/>
    <property type="evidence" value="ECO:0007669"/>
    <property type="project" value="InterPro"/>
</dbReference>
<keyword evidence="7 9" id="KW-0539">Nucleus</keyword>
<comment type="subcellular location">
    <subcellularLocation>
        <location evidence="1 9">Nucleus</location>
    </subcellularLocation>
</comment>
<dbReference type="EMBL" id="JAEUBG010002157">
    <property type="protein sequence ID" value="KAH3685102.1"/>
    <property type="molecule type" value="Genomic_DNA"/>
</dbReference>
<dbReference type="PANTHER" id="PTHR13104">
    <property type="entry name" value="MED-6-RELATED"/>
    <property type="match status" value="1"/>
</dbReference>
<comment type="similarity">
    <text evidence="2 9">Belongs to the Mediator complex subunit 6 family.</text>
</comment>
<dbReference type="InterPro" id="IPR016612">
    <property type="entry name" value="Mediator_Med6_fun"/>
</dbReference>
<evidence type="ECO:0000256" key="1">
    <source>
        <dbReference type="ARBA" id="ARBA00004123"/>
    </source>
</evidence>
<dbReference type="Proteomes" id="UP000774326">
    <property type="component" value="Unassembled WGS sequence"/>
</dbReference>
<dbReference type="PIRSF" id="PIRSF013286">
    <property type="entry name" value="MED6_fungi"/>
    <property type="match status" value="1"/>
</dbReference>